<evidence type="ECO:0000256" key="1">
    <source>
        <dbReference type="ARBA" id="ARBA00007847"/>
    </source>
</evidence>
<keyword evidence="2 3" id="KW-0413">Isomerase</keyword>
<dbReference type="SUPFAM" id="SSF53681">
    <property type="entry name" value="Aspartate/glutamate racemase"/>
    <property type="match status" value="2"/>
</dbReference>
<accession>A0ABV0G8J9</accession>
<name>A0ABV0G8J9_9BURK</name>
<comment type="caution">
    <text evidence="3">The sequence shown here is derived from an EMBL/GenBank/DDBJ whole genome shotgun (WGS) entry which is preliminary data.</text>
</comment>
<organism evidence="3 4">
    <name type="scientific">Roseateles flavus</name>
    <dbReference type="NCBI Taxonomy" id="3149041"/>
    <lineage>
        <taxon>Bacteria</taxon>
        <taxon>Pseudomonadati</taxon>
        <taxon>Pseudomonadota</taxon>
        <taxon>Betaproteobacteria</taxon>
        <taxon>Burkholderiales</taxon>
        <taxon>Sphaerotilaceae</taxon>
        <taxon>Roseateles</taxon>
    </lineage>
</organism>
<keyword evidence="4" id="KW-1185">Reference proteome</keyword>
<dbReference type="NCBIfam" id="TIGR00035">
    <property type="entry name" value="asp_race"/>
    <property type="match status" value="1"/>
</dbReference>
<evidence type="ECO:0000313" key="3">
    <source>
        <dbReference type="EMBL" id="MEO3711371.1"/>
    </source>
</evidence>
<evidence type="ECO:0000256" key="2">
    <source>
        <dbReference type="ARBA" id="ARBA00023235"/>
    </source>
</evidence>
<dbReference type="EC" id="5.1.1.-" evidence="3"/>
<dbReference type="PROSITE" id="PS00924">
    <property type="entry name" value="ASP_GLU_RACEMASE_2"/>
    <property type="match status" value="1"/>
</dbReference>
<dbReference type="Pfam" id="PF01177">
    <property type="entry name" value="Asp_Glu_race"/>
    <property type="match status" value="1"/>
</dbReference>
<protein>
    <submittedName>
        <fullName evidence="3">Amino acid racemase</fullName>
        <ecNumber evidence="3">5.1.1.-</ecNumber>
    </submittedName>
</protein>
<dbReference type="InterPro" id="IPR001920">
    <property type="entry name" value="Asp/Glu_race"/>
</dbReference>
<comment type="similarity">
    <text evidence="1">Belongs to the aspartate/glutamate racemases family.</text>
</comment>
<dbReference type="PANTHER" id="PTHR21198">
    <property type="entry name" value="GLUTAMATE RACEMASE"/>
    <property type="match status" value="1"/>
</dbReference>
<gene>
    <name evidence="3" type="ORF">ABDJ40_01180</name>
</gene>
<dbReference type="InterPro" id="IPR015942">
    <property type="entry name" value="Asp/Glu/hydantoin_racemase"/>
</dbReference>
<dbReference type="EMBL" id="JBDPZC010000001">
    <property type="protein sequence ID" value="MEO3711371.1"/>
    <property type="molecule type" value="Genomic_DNA"/>
</dbReference>
<dbReference type="RefSeq" id="WP_347605004.1">
    <property type="nucleotide sequence ID" value="NZ_JBDPZC010000001.1"/>
</dbReference>
<dbReference type="InterPro" id="IPR033134">
    <property type="entry name" value="Asp/Glu_racemase_AS_2"/>
</dbReference>
<reference evidence="3 4" key="1">
    <citation type="submission" date="2024-05" db="EMBL/GenBank/DDBJ databases">
        <title>Roseateles sp. 2.12 16S ribosomal RNA gene Genome sequencing and assembly.</title>
        <authorList>
            <person name="Woo H."/>
        </authorList>
    </citation>
    <scope>NUCLEOTIDE SEQUENCE [LARGE SCALE GENOMIC DNA]</scope>
    <source>
        <strain evidence="3 4">2.12</strain>
    </source>
</reference>
<dbReference type="PANTHER" id="PTHR21198:SF7">
    <property type="entry name" value="ASPARTATE-GLUTAMATE RACEMASE FAMILY"/>
    <property type="match status" value="1"/>
</dbReference>
<sequence>MQKSSTRVLGLLGGMSWESSAQLYALINREVATRQGGLHSARLLLWSVDFDEIATLQREDRWDEAGRLLGEAAAGLRRAGAGALMLATNTMHRVAPAIAAGGELPLLHLVDLTAAALKRQGIRRAALMGTRYTMAPGFYTERMQAQGIELLSPQGEDAEEVHRIIFEELCRGEVRDSSRQTLLRQAAQLATQGAQALILGCTELGLLLDDAVQQDCPLPFFDSTRLQAQAAADWLLAP</sequence>
<proteinExistence type="inferred from homology"/>
<dbReference type="Gene3D" id="3.40.50.1860">
    <property type="match status" value="2"/>
</dbReference>
<dbReference type="GO" id="GO:0016853">
    <property type="term" value="F:isomerase activity"/>
    <property type="evidence" value="ECO:0007669"/>
    <property type="project" value="UniProtKB-KW"/>
</dbReference>
<evidence type="ECO:0000313" key="4">
    <source>
        <dbReference type="Proteomes" id="UP001462640"/>
    </source>
</evidence>
<dbReference type="InterPro" id="IPR004380">
    <property type="entry name" value="Asp_race"/>
</dbReference>
<dbReference type="Proteomes" id="UP001462640">
    <property type="component" value="Unassembled WGS sequence"/>
</dbReference>